<feature type="domain" description="RNA polymerase III subunit Rpc25" evidence="7">
    <location>
        <begin position="84"/>
        <end position="221"/>
    </location>
</feature>
<gene>
    <name evidence="8" type="ORF">O181_035879</name>
</gene>
<keyword evidence="9" id="KW-1185">Reference proteome</keyword>
<reference evidence="8" key="1">
    <citation type="submission" date="2021-03" db="EMBL/GenBank/DDBJ databases">
        <title>Draft genome sequence of rust myrtle Austropuccinia psidii MF-1, a brazilian biotype.</title>
        <authorList>
            <person name="Quecine M.C."/>
            <person name="Pachon D.M.R."/>
            <person name="Bonatelli M.L."/>
            <person name="Correr F.H."/>
            <person name="Franceschini L.M."/>
            <person name="Leite T.F."/>
            <person name="Margarido G.R.A."/>
            <person name="Almeida C.A."/>
            <person name="Ferrarezi J.A."/>
            <person name="Labate C.A."/>
        </authorList>
    </citation>
    <scope>NUCLEOTIDE SEQUENCE</scope>
    <source>
        <strain evidence="8">MF-1</strain>
    </source>
</reference>
<evidence type="ECO:0000259" key="6">
    <source>
        <dbReference type="Pfam" id="PF03876"/>
    </source>
</evidence>
<dbReference type="AlphaFoldDB" id="A0A9Q3HAZ7"/>
<evidence type="ECO:0000256" key="1">
    <source>
        <dbReference type="ARBA" id="ARBA00004123"/>
    </source>
</evidence>
<dbReference type="Pfam" id="PF03876">
    <property type="entry name" value="SHS2_Rpb7-N"/>
    <property type="match status" value="1"/>
</dbReference>
<evidence type="ECO:0000313" key="8">
    <source>
        <dbReference type="EMBL" id="MBW0496164.1"/>
    </source>
</evidence>
<dbReference type="Proteomes" id="UP000765509">
    <property type="component" value="Unassembled WGS sequence"/>
</dbReference>
<dbReference type="SUPFAM" id="SSF50249">
    <property type="entry name" value="Nucleic acid-binding proteins"/>
    <property type="match status" value="1"/>
</dbReference>
<dbReference type="SUPFAM" id="SSF88798">
    <property type="entry name" value="N-terminal, heterodimerisation domain of RBP7 (RpoE)"/>
    <property type="match status" value="1"/>
</dbReference>
<dbReference type="InterPro" id="IPR013238">
    <property type="entry name" value="RNA_pol_III_Rbc25"/>
</dbReference>
<keyword evidence="4" id="KW-0804">Transcription</keyword>
<dbReference type="InterPro" id="IPR045113">
    <property type="entry name" value="Rpb7-like"/>
</dbReference>
<organism evidence="8 9">
    <name type="scientific">Austropuccinia psidii MF-1</name>
    <dbReference type="NCBI Taxonomy" id="1389203"/>
    <lineage>
        <taxon>Eukaryota</taxon>
        <taxon>Fungi</taxon>
        <taxon>Dikarya</taxon>
        <taxon>Basidiomycota</taxon>
        <taxon>Pucciniomycotina</taxon>
        <taxon>Pucciniomycetes</taxon>
        <taxon>Pucciniales</taxon>
        <taxon>Sphaerophragmiaceae</taxon>
        <taxon>Austropuccinia</taxon>
    </lineage>
</organism>
<dbReference type="CDD" id="cd04330">
    <property type="entry name" value="RNAP_III_Rpc25_N"/>
    <property type="match status" value="1"/>
</dbReference>
<dbReference type="EMBL" id="AVOT02013477">
    <property type="protein sequence ID" value="MBW0496164.1"/>
    <property type="molecule type" value="Genomic_DNA"/>
</dbReference>
<dbReference type="OrthoDB" id="10256606at2759"/>
<dbReference type="InterPro" id="IPR012340">
    <property type="entry name" value="NA-bd_OB-fold"/>
</dbReference>
<dbReference type="PANTHER" id="PTHR12709">
    <property type="entry name" value="DNA-DIRECTED RNA POLYMERASE II, III"/>
    <property type="match status" value="1"/>
</dbReference>
<dbReference type="GO" id="GO:0005666">
    <property type="term" value="C:RNA polymerase III complex"/>
    <property type="evidence" value="ECO:0007669"/>
    <property type="project" value="TreeGrafter"/>
</dbReference>
<evidence type="ECO:0000256" key="3">
    <source>
        <dbReference type="ARBA" id="ARBA00022478"/>
    </source>
</evidence>
<comment type="subcellular location">
    <subcellularLocation>
        <location evidence="1">Nucleus</location>
    </subcellularLocation>
</comment>
<name>A0A9Q3HAZ7_9BASI</name>
<evidence type="ECO:0000256" key="4">
    <source>
        <dbReference type="ARBA" id="ARBA00023163"/>
    </source>
</evidence>
<protein>
    <recommendedName>
        <fullName evidence="10">DNA-directed RNA polymerase III subunit RPC8</fullName>
    </recommendedName>
</protein>
<comment type="caution">
    <text evidence="8">The sequence shown here is derived from an EMBL/GenBank/DDBJ whole genome shotgun (WGS) entry which is preliminary data.</text>
</comment>
<comment type="similarity">
    <text evidence="2">Belongs to the eukaryotic RPB7/RPC8 RNA polymerase subunit family.</text>
</comment>
<dbReference type="InterPro" id="IPR005576">
    <property type="entry name" value="Rpb7-like_N"/>
</dbReference>
<keyword evidence="5" id="KW-0539">Nucleus</keyword>
<dbReference type="Gene3D" id="2.40.50.140">
    <property type="entry name" value="Nucleic acid-binding proteins"/>
    <property type="match status" value="1"/>
</dbReference>
<feature type="domain" description="RNA polymerase Rpb7-like N-terminal" evidence="6">
    <location>
        <begin position="8"/>
        <end position="64"/>
    </location>
</feature>
<evidence type="ECO:0008006" key="10">
    <source>
        <dbReference type="Google" id="ProtNLM"/>
    </source>
</evidence>
<dbReference type="GO" id="GO:0006384">
    <property type="term" value="P:transcription initiation at RNA polymerase III promoter"/>
    <property type="evidence" value="ECO:0007669"/>
    <property type="project" value="TreeGrafter"/>
</dbReference>
<evidence type="ECO:0000259" key="7">
    <source>
        <dbReference type="Pfam" id="PF08292"/>
    </source>
</evidence>
<accession>A0A9Q3HAZ7</accession>
<keyword evidence="3" id="KW-0240">DNA-directed RNA polymerase</keyword>
<sequence>MFVLSHLKDTIKVQARDFGKDRAFVLSAEINRKYSNKVLPDVGLCIALFDLLSASEGKVLYGDGCLYHLVEFTLVVFRPFVGESLVGVVKSCTPAGIRVSLKFFDDIYIPTRALQYPSAYDPVLKEFFWASEYSDPEAAASMPADLCSYPNERRLYLQVGEPIRIRIEGEHFCDIGPKEAPKAIIPLPENAEANLQEQDRKEQEEGISPYSLIATCNGAGLAVDYCLKIKTDLEAIKMIIHHTYWITSYNDKFPPGITYLIPRNLHSSRTGECQHIGQLTVRIQDESWCNTWEAVPVSL</sequence>
<dbReference type="PANTHER" id="PTHR12709:SF1">
    <property type="entry name" value="DNA-DIRECTED RNA POLYMERASE III SUBUNIT RPC8"/>
    <property type="match status" value="1"/>
</dbReference>
<evidence type="ECO:0000256" key="2">
    <source>
        <dbReference type="ARBA" id="ARBA00009307"/>
    </source>
</evidence>
<dbReference type="Pfam" id="PF08292">
    <property type="entry name" value="RNA_pol_Rbc25"/>
    <property type="match status" value="1"/>
</dbReference>
<dbReference type="InterPro" id="IPR036898">
    <property type="entry name" value="RNA_pol_Rpb7-like_N_sf"/>
</dbReference>
<evidence type="ECO:0000256" key="5">
    <source>
        <dbReference type="ARBA" id="ARBA00023242"/>
    </source>
</evidence>
<evidence type="ECO:0000313" key="9">
    <source>
        <dbReference type="Proteomes" id="UP000765509"/>
    </source>
</evidence>
<proteinExistence type="inferred from homology"/>
<dbReference type="Gene3D" id="3.30.1490.120">
    <property type="entry name" value="RNA polymerase Rpb7-like, N-terminal domain"/>
    <property type="match status" value="1"/>
</dbReference>